<proteinExistence type="predicted"/>
<reference evidence="2" key="1">
    <citation type="submission" date="2009-07" db="EMBL/GenBank/DDBJ databases">
        <title>Complete genome sequence of Zobellia galactanivorans Dsij.</title>
        <authorList>
            <consortium name="Genoscope - CEA"/>
        </authorList>
    </citation>
    <scope>NUCLEOTIDE SEQUENCE [LARGE SCALE GENOMIC DNA]</scope>
    <source>
        <strain evidence="2">DSM 12802 / CCUG 47099 / CIP 106680 / NCIMB 13871 / Dsij</strain>
    </source>
</reference>
<gene>
    <name evidence="1" type="ordered locus">zobellia_1813</name>
</gene>
<dbReference type="KEGG" id="zga:ZOBELLIA_1813"/>
<dbReference type="HOGENOM" id="CLU_2557585_0_0_10"/>
<dbReference type="EMBL" id="FP476056">
    <property type="protein sequence ID" value="CAZ95866.1"/>
    <property type="molecule type" value="Genomic_DNA"/>
</dbReference>
<dbReference type="AlphaFoldDB" id="G0L500"/>
<reference evidence="1 2" key="2">
    <citation type="journal article" date="2012" name="Environ. Microbiol.">
        <title>Characterization of the first alginolytic operons in a marine bacterium: from their emergence in marine Flavobacteriia to their independent transfers to marine Proteobacteria and human gut Bacteroides.</title>
        <authorList>
            <person name="Thomas F."/>
            <person name="Barbeyron T."/>
            <person name="Tonon T."/>
            <person name="Genicot S."/>
            <person name="Czjzek M."/>
            <person name="Michel G."/>
        </authorList>
    </citation>
    <scope>NUCLEOTIDE SEQUENCE [LARGE SCALE GENOMIC DNA]</scope>
    <source>
        <strain evidence="2">DSM 12802 / CCUG 47099 / CIP 106680 / NCIMB 13871 / Dsij</strain>
    </source>
</reference>
<dbReference type="STRING" id="63186.ZOBELLIA_1813"/>
<dbReference type="Proteomes" id="UP000008898">
    <property type="component" value="Chromosome"/>
</dbReference>
<evidence type="ECO:0000313" key="1">
    <source>
        <dbReference type="EMBL" id="CAZ95866.1"/>
    </source>
</evidence>
<name>G0L500_ZOBGA</name>
<sequence>MNPLTFEAKSDSFPFSVQNYRNRPLGRFLGCKWYRPPDYNPVFYGPIIDKLPKLGVPILLTGDGQTVRSVFLNALFNTSLWD</sequence>
<organism evidence="1 2">
    <name type="scientific">Zobellia galactanivorans (strain DSM 12802 / CCUG 47099 / CIP 106680 / NCIMB 13871 / Dsij)</name>
    <dbReference type="NCBI Taxonomy" id="63186"/>
    <lineage>
        <taxon>Bacteria</taxon>
        <taxon>Pseudomonadati</taxon>
        <taxon>Bacteroidota</taxon>
        <taxon>Flavobacteriia</taxon>
        <taxon>Flavobacteriales</taxon>
        <taxon>Flavobacteriaceae</taxon>
        <taxon>Zobellia</taxon>
    </lineage>
</organism>
<accession>G0L500</accession>
<evidence type="ECO:0000313" key="2">
    <source>
        <dbReference type="Proteomes" id="UP000008898"/>
    </source>
</evidence>
<keyword evidence="2" id="KW-1185">Reference proteome</keyword>
<protein>
    <submittedName>
        <fullName evidence="1">Uncharacterized protein</fullName>
    </submittedName>
</protein>